<evidence type="ECO:0000313" key="3">
    <source>
        <dbReference type="EMBL" id="RCL75205.1"/>
    </source>
</evidence>
<reference evidence="3 4" key="1">
    <citation type="journal article" date="2018" name="Microbiome">
        <title>Fine metagenomic profile of the Mediterranean stratified and mixed water columns revealed by assembly and recruitment.</title>
        <authorList>
            <person name="Haro-Moreno J.M."/>
            <person name="Lopez-Perez M."/>
            <person name="De La Torre J.R."/>
            <person name="Picazo A."/>
            <person name="Camacho A."/>
            <person name="Rodriguez-Valera F."/>
        </authorList>
    </citation>
    <scope>NUCLEOTIDE SEQUENCE [LARGE SCALE GENOMIC DNA]</scope>
    <source>
        <strain evidence="3">MED-G55</strain>
    </source>
</reference>
<sequence length="179" mass="20687">MMQIVRLGKLFRVFKQKRAYPLICFLSVLMFFPLSDAYAEDDSSRFMTRGQMVIDLEFGIEWLRCSIGQRWNGENCIGEILQISVETADQAITQANDQLGAGWRLPTKDELSALVCETCQGLKIDEEIFPDTFGGPYWTSDINRLAPRHQWTVNFFTGHSYGRFFPTQEMAVRLVRDRI</sequence>
<evidence type="ECO:0000259" key="2">
    <source>
        <dbReference type="Pfam" id="PF07603"/>
    </source>
</evidence>
<keyword evidence="1" id="KW-0732">Signal</keyword>
<dbReference type="Proteomes" id="UP000252132">
    <property type="component" value="Unassembled WGS sequence"/>
</dbReference>
<dbReference type="EMBL" id="QOQF01000038">
    <property type="protein sequence ID" value="RCL75205.1"/>
    <property type="molecule type" value="Genomic_DNA"/>
</dbReference>
<gene>
    <name evidence="3" type="ORF">DBW69_06675</name>
</gene>
<feature type="chain" id="PRO_5016950563" evidence="1">
    <location>
        <begin position="40"/>
        <end position="179"/>
    </location>
</feature>
<dbReference type="AlphaFoldDB" id="A0A368DVH9"/>
<protein>
    <submittedName>
        <fullName evidence="3">DUF1566 domain-containing protein</fullName>
    </submittedName>
</protein>
<dbReference type="InterPro" id="IPR011460">
    <property type="entry name" value="Lcl_C"/>
</dbReference>
<name>A0A368DVH9_9PROT</name>
<proteinExistence type="predicted"/>
<evidence type="ECO:0000313" key="4">
    <source>
        <dbReference type="Proteomes" id="UP000252132"/>
    </source>
</evidence>
<comment type="caution">
    <text evidence="3">The sequence shown here is derived from an EMBL/GenBank/DDBJ whole genome shotgun (WGS) entry which is preliminary data.</text>
</comment>
<dbReference type="Pfam" id="PF07603">
    <property type="entry name" value="Lcl_C"/>
    <property type="match status" value="1"/>
</dbReference>
<organism evidence="3 4">
    <name type="scientific">PS1 clade bacterium</name>
    <dbReference type="NCBI Taxonomy" id="2175152"/>
    <lineage>
        <taxon>Bacteria</taxon>
        <taxon>Pseudomonadati</taxon>
        <taxon>Pseudomonadota</taxon>
        <taxon>Alphaproteobacteria</taxon>
        <taxon>PS1 clade</taxon>
    </lineage>
</organism>
<accession>A0A368DVH9</accession>
<evidence type="ECO:0000256" key="1">
    <source>
        <dbReference type="SAM" id="SignalP"/>
    </source>
</evidence>
<feature type="domain" description="Lcl C-terminal" evidence="2">
    <location>
        <begin position="51"/>
        <end position="176"/>
    </location>
</feature>
<feature type="signal peptide" evidence="1">
    <location>
        <begin position="1"/>
        <end position="39"/>
    </location>
</feature>